<dbReference type="EC" id="2.1.1.64" evidence="5"/>
<protein>
    <recommendedName>
        <fullName evidence="5">Ubiquinone biosynthesis O-methyltransferase</fullName>
    </recommendedName>
    <alternativeName>
        <fullName evidence="5">2-polyprenyl-6-hydroxyphenol methylase</fullName>
        <ecNumber evidence="5">2.1.1.222</ecNumber>
    </alternativeName>
    <alternativeName>
        <fullName evidence="5">3-demethylubiquinone 3-O-methyltransferase</fullName>
        <ecNumber evidence="5">2.1.1.64</ecNumber>
    </alternativeName>
</protein>
<evidence type="ECO:0000256" key="3">
    <source>
        <dbReference type="ARBA" id="ARBA00022688"/>
    </source>
</evidence>
<feature type="binding site" evidence="5">
    <location>
        <position position="62"/>
    </location>
    <ligand>
        <name>S-adenosyl-L-methionine</name>
        <dbReference type="ChEBI" id="CHEBI:59789"/>
    </ligand>
</feature>
<feature type="binding site" evidence="5">
    <location>
        <position position="83"/>
    </location>
    <ligand>
        <name>S-adenosyl-L-methionine</name>
        <dbReference type="ChEBI" id="CHEBI:59789"/>
    </ligand>
</feature>
<keyword evidence="3 5" id="KW-0831">Ubiquinone biosynthesis</keyword>
<dbReference type="PANTHER" id="PTHR43464">
    <property type="entry name" value="METHYLTRANSFERASE"/>
    <property type="match status" value="1"/>
</dbReference>
<dbReference type="Gene3D" id="3.40.50.150">
    <property type="entry name" value="Vaccinia Virus protein VP39"/>
    <property type="match status" value="1"/>
</dbReference>
<name>A0ABU9G4T4_9GAMM</name>
<evidence type="ECO:0000313" key="7">
    <source>
        <dbReference type="Proteomes" id="UP001379949"/>
    </source>
</evidence>
<keyword evidence="4 5" id="KW-0949">S-adenosyl-L-methionine</keyword>
<comment type="pathway">
    <text evidence="5">Cofactor biosynthesis; ubiquinone biosynthesis.</text>
</comment>
<dbReference type="EC" id="2.1.1.222" evidence="5"/>
<feature type="binding site" evidence="5">
    <location>
        <position position="43"/>
    </location>
    <ligand>
        <name>S-adenosyl-L-methionine</name>
        <dbReference type="ChEBI" id="CHEBI:59789"/>
    </ligand>
</feature>
<dbReference type="InterPro" id="IPR010233">
    <property type="entry name" value="UbiG_MeTrfase"/>
</dbReference>
<dbReference type="Pfam" id="PF13489">
    <property type="entry name" value="Methyltransf_23"/>
    <property type="match status" value="1"/>
</dbReference>
<comment type="similarity">
    <text evidence="5">Belongs to the methyltransferase superfamily. UbiG/COQ3 family.</text>
</comment>
<dbReference type="RefSeq" id="WP_341566713.1">
    <property type="nucleotide sequence ID" value="NZ_JBAKAR010000003.1"/>
</dbReference>
<evidence type="ECO:0000256" key="4">
    <source>
        <dbReference type="ARBA" id="ARBA00022691"/>
    </source>
</evidence>
<dbReference type="GO" id="GO:0102208">
    <property type="term" value="F:2-polyprenyl-6-hydroxyphenol methylase activity"/>
    <property type="evidence" value="ECO:0007669"/>
    <property type="project" value="UniProtKB-EC"/>
</dbReference>
<dbReference type="SUPFAM" id="SSF53335">
    <property type="entry name" value="S-adenosyl-L-methionine-dependent methyltransferases"/>
    <property type="match status" value="1"/>
</dbReference>
<evidence type="ECO:0000313" key="6">
    <source>
        <dbReference type="EMBL" id="MEL0612778.1"/>
    </source>
</evidence>
<sequence length="241" mass="26891">MTNTKEQHNNVDFTEVAKFEALASRWWDTENEFKPLHDINPLRVNYINERAGLSGKKVIDVGCGGGILSEAMSKLGADVKGIDMGEAPLAVANLHLEESKLDIDYERITAEEIADREAGTYDVVTCLEMLEHVPDPASVIKACMTLVKPGGHVFFSTINRNPKAYLFAIVGAEYILNMLPKGTHDYAKFIQPAELNNHARKVGLEVLHMTGLTYNPITKHYKLTDKDVSVNYMMHTQKPSM</sequence>
<dbReference type="InterPro" id="IPR029063">
    <property type="entry name" value="SAM-dependent_MTases_sf"/>
</dbReference>
<feature type="binding site" evidence="5">
    <location>
        <position position="127"/>
    </location>
    <ligand>
        <name>S-adenosyl-L-methionine</name>
        <dbReference type="ChEBI" id="CHEBI:59789"/>
    </ligand>
</feature>
<dbReference type="GO" id="GO:0032259">
    <property type="term" value="P:methylation"/>
    <property type="evidence" value="ECO:0007669"/>
    <property type="project" value="UniProtKB-KW"/>
</dbReference>
<dbReference type="PANTHER" id="PTHR43464:SF19">
    <property type="entry name" value="UBIQUINONE BIOSYNTHESIS O-METHYLTRANSFERASE, MITOCHONDRIAL"/>
    <property type="match status" value="1"/>
</dbReference>
<gene>
    <name evidence="5 6" type="primary">ubiG</name>
    <name evidence="6" type="ORF">V6242_06445</name>
</gene>
<dbReference type="GO" id="GO:0061542">
    <property type="term" value="F:3-demethylubiquinol 3-O-methyltransferase activity"/>
    <property type="evidence" value="ECO:0007669"/>
    <property type="project" value="UniProtKB-EC"/>
</dbReference>
<reference evidence="6 7" key="1">
    <citation type="submission" date="2024-02" db="EMBL/GenBank/DDBJ databases">
        <title>Bacteria isolated from the canopy kelp, Nereocystis luetkeana.</title>
        <authorList>
            <person name="Pfister C.A."/>
            <person name="Younker I.T."/>
            <person name="Light S.H."/>
        </authorList>
    </citation>
    <scope>NUCLEOTIDE SEQUENCE [LARGE SCALE GENOMIC DNA]</scope>
    <source>
        <strain evidence="6 7">TI.4.07</strain>
    </source>
</reference>
<keyword evidence="1 5" id="KW-0489">Methyltransferase</keyword>
<evidence type="ECO:0000256" key="1">
    <source>
        <dbReference type="ARBA" id="ARBA00022603"/>
    </source>
</evidence>
<comment type="catalytic activity">
    <reaction evidence="5">
        <text>a 3-demethylubiquinol + S-adenosyl-L-methionine = a ubiquinol + S-adenosyl-L-homocysteine + H(+)</text>
        <dbReference type="Rhea" id="RHEA:44380"/>
        <dbReference type="Rhea" id="RHEA-COMP:9566"/>
        <dbReference type="Rhea" id="RHEA-COMP:10914"/>
        <dbReference type="ChEBI" id="CHEBI:15378"/>
        <dbReference type="ChEBI" id="CHEBI:17976"/>
        <dbReference type="ChEBI" id="CHEBI:57856"/>
        <dbReference type="ChEBI" id="CHEBI:59789"/>
        <dbReference type="ChEBI" id="CHEBI:84422"/>
        <dbReference type="EC" id="2.1.1.64"/>
    </reaction>
</comment>
<dbReference type="HAMAP" id="MF_00472">
    <property type="entry name" value="UbiG"/>
    <property type="match status" value="1"/>
</dbReference>
<keyword evidence="2 5" id="KW-0808">Transferase</keyword>
<comment type="function">
    <text evidence="5">O-methyltransferase that catalyzes the 2 O-methylation steps in the ubiquinone biosynthetic pathway.</text>
</comment>
<comment type="caution">
    <text evidence="6">The sequence shown here is derived from an EMBL/GenBank/DDBJ whole genome shotgun (WGS) entry which is preliminary data.</text>
</comment>
<dbReference type="NCBIfam" id="TIGR01983">
    <property type="entry name" value="UbiG"/>
    <property type="match status" value="1"/>
</dbReference>
<evidence type="ECO:0000256" key="5">
    <source>
        <dbReference type="HAMAP-Rule" id="MF_00472"/>
    </source>
</evidence>
<dbReference type="EMBL" id="JBAKAR010000003">
    <property type="protein sequence ID" value="MEL0612778.1"/>
    <property type="molecule type" value="Genomic_DNA"/>
</dbReference>
<organism evidence="6 7">
    <name type="scientific">Marinomonas arenicola</name>
    <dbReference type="NCBI Taxonomy" id="569601"/>
    <lineage>
        <taxon>Bacteria</taxon>
        <taxon>Pseudomonadati</taxon>
        <taxon>Pseudomonadota</taxon>
        <taxon>Gammaproteobacteria</taxon>
        <taxon>Oceanospirillales</taxon>
        <taxon>Oceanospirillaceae</taxon>
        <taxon>Marinomonas</taxon>
    </lineage>
</organism>
<evidence type="ECO:0000256" key="2">
    <source>
        <dbReference type="ARBA" id="ARBA00022679"/>
    </source>
</evidence>
<dbReference type="CDD" id="cd02440">
    <property type="entry name" value="AdoMet_MTases"/>
    <property type="match status" value="1"/>
</dbReference>
<proteinExistence type="inferred from homology"/>
<keyword evidence="7" id="KW-1185">Reference proteome</keyword>
<dbReference type="Proteomes" id="UP001379949">
    <property type="component" value="Unassembled WGS sequence"/>
</dbReference>
<comment type="catalytic activity">
    <reaction evidence="5">
        <text>a 3-(all-trans-polyprenyl)benzene-1,2-diol + S-adenosyl-L-methionine = a 2-methoxy-6-(all-trans-polyprenyl)phenol + S-adenosyl-L-homocysteine + H(+)</text>
        <dbReference type="Rhea" id="RHEA:31411"/>
        <dbReference type="Rhea" id="RHEA-COMP:9550"/>
        <dbReference type="Rhea" id="RHEA-COMP:9551"/>
        <dbReference type="ChEBI" id="CHEBI:15378"/>
        <dbReference type="ChEBI" id="CHEBI:57856"/>
        <dbReference type="ChEBI" id="CHEBI:59789"/>
        <dbReference type="ChEBI" id="CHEBI:62729"/>
        <dbReference type="ChEBI" id="CHEBI:62731"/>
        <dbReference type="EC" id="2.1.1.222"/>
    </reaction>
</comment>
<accession>A0ABU9G4T4</accession>